<feature type="domain" description="Fumarylacetoacetase N-terminal" evidence="21">
    <location>
        <begin position="620"/>
        <end position="717"/>
    </location>
</feature>
<dbReference type="Gene3D" id="2.30.30.230">
    <property type="entry name" value="Fumarylacetoacetase, N-terminal domain"/>
    <property type="match status" value="1"/>
</dbReference>
<feature type="binding site" evidence="16">
    <location>
        <position position="947"/>
    </location>
    <ligand>
        <name>substrate</name>
    </ligand>
</feature>
<dbReference type="InterPro" id="IPR011234">
    <property type="entry name" value="Fumarylacetoacetase-like_C"/>
</dbReference>
<evidence type="ECO:0000256" key="16">
    <source>
        <dbReference type="PIRSR" id="PIRSR605959-2"/>
    </source>
</evidence>
<sequence length="2995" mass="331077">MASSPKAAPATGANATPAAAAEGFKGRDDFRREKQLQEARMAGTADAEVDVNTGKMINPHNPQFITKAPWYLEQNQGPSLAHQHAWNLKQHDSKDTYTRGTKGDLKTKFVKGACENCGSTTHTRKDCFERPRKKGAKWTGRNLASDDYVEDLDMDYDAKHDRWRGYDPSEYMEVIKNADEVEEARKKKAEAEVSKRLAEKKAARQRRREAIERKRAAKKAKLAEGGDDNAAESDIDSAGDTDSESEGEDEALDEEGVKVKDFDVHGAVTDAKDTRTRTTSRNLRIREDTAKYLLNLDPNSAYYDPKSRSMREDPFAKGGIYDSLYAGDNFVRETGQAGEMIQQRAFAWEAYKEGINVHDVANPTLAAHMFKEYKSRSKDVHSEEKKKVLEKYGGEEHLHIPDNVLNAERETYVEYDPVDGTVVKGTERALRKSKYLEDEHELNHSSVWGSWFDIAKGKWGYKCCKQTLRNAWECSGGLQFPSIHWLCVMDALPPGMKQTYEWENTYIMEPKENERFIPNKVKAVCERAMKAKLEDQEYVSEEETKQWVLELCAEIKDGVREECNIPRHKIMVQVLISKNEGQGIRVCSKGLWDESTDNWASYTYQSFLFPEVFTTDFTIHNLPYGVFRAHGGKARIGTAIGDKILDLSVLAERRRLPQYFTHPTLNEFMGMDKSEWSKVRAKIQSFLSDDHPESLKHDSTLLHEALVDMSKVQMLLPCDIGDYTDFYSSEEHATNVGKMFRPNQDPLLPNWKHLPVGYHGRASSVVVSGTPITRPCGQRKGPNDPAPTFGPSTRMDIELEMAFFVGGKGTELGEPIKLSEAGERIFGVVLMNDWSSRDIQQWEYVPLGPFLGKNFGTTISPWIVTWEALQPFRIPLTKEQIPRPLPYLAHSEDSRPQFDISLTVDLNGERICKSNLKHMYWSMEQQLTHHTVNGCNVRPGDLMGSGTISGPTPDSFGSLLELSWAGQKKIKIGTEERVFLEDNDEVTIRGHCEKDGISLGFGELDFFLMSLVLLHRSKDVGRAMSGSAGLMSPLLGVRYKRDRGALQLRCDQCRYRVYRHAIPILAVDCTANPTHKQKLTKPPPPRSLQFPEYLLPYISGKQFKKHPSWRNQKIFQCYHYTRNNRLRSCFRPAVAVVEFSGINAGESSVTMSDGSASPPSIDLSFGSLDELVGDEEGNEASSAREGLSDTDRLAGLNHMLLALGLPQMRLQDSGSIIKAEKLARIQSDNKILTGKVKRLEDRVATAQDRVKEAEARLRRTERDFRQKLSGAMQERDDWERTAHQYRGRDRQKEVENRKLAQQYVKLQRQASERLIEKRSRLSSGGLRGGSKIRMSCPPTVAPAPYGDGQSGVSTPPPAAAGMGTWWWYEQLTQDGGRRTPVLVQLTLIREVPTTAEASLRSLSTRVFWPTTIFVPLASCMALFGAVAGAPTGASPAGAVSQTSSELHLRDEPFETLHRDTVGRLVRAKSGDCPKEVVAAILARTPQLANPILPLLMPREETMQPQQLASWIQQRSKAVEEDIQKAQKGGKEAARSLVELEKEKCNHSESSIQVVDTVSRLTKLHQHTICGLVAKAMSLVMGDSVMRIAKAADDDDSRESTKEVTDLAVRLFLREWYHLCLCLKDILLTADRGQHEARMIVRELGRLGLAKSLCTGVGSILASLESTQQLQGQMGIPQKVSDYLVRPITTTLVDCCVLAFALVEVTGTDEIEAALALIPQTVASTVSLSAPVPFVLGDLELLTPGMTVSDQTEATTGEMRSRMQKLQTQLTADTMSHSDLSSTAPTAEPRQPASSVTNKFGSEYWSSDYDTGRLLAFACTGMYGCGGKEEESSKVERTALVYWDILGYIQDDVTPCVLAAAANSSDSPGLVLSRILDTVMSALVLPLHRWTSLKRLETHATKYNLLPPPQAVNAPNRPNRNYLQIMVIKIITRLCLVSDKPLSQSMCMKYKDVVLNKTENFHPTATITEAAAAPGTAGPYDYPPGYGPNAAPHVVTLFLSLEYAAVLDMCTCMVTRLPQGEAAVKQLVQKLEHHHNPWFNVANMHDHLRKILKAVRQSAITGTLQAGDDEASEGVLLVAPALIRILSACADVGESSVTSWQGGATLVEVLTGAPPYSVLARNEVTIACLTGLAHARPRGVDTAAHARAVLQAIVQKTTLLSSLPAPENGDSPSGVSAALLRLVTSLFHRLPESQRWAPGQAEAWMRVTDHVVNRLLFGGKSSDDVHSLSMRWLLRMILAPTQDSEAFVYSARCLLTLESPVFGQVAAAITSKDTALSETAVELIAACLERDPRNVPDCVPAHKQVELAKTPDGVPLIAHLLQSRQGSSRAGLAILSTMCARAPQAIRAIFALHPSMPRQASLALGRILLSSGTGSVYDAAGEVLRYDSLLPVCCITSLCRYDARHDLSRLLLLREVARQVDQRPVVPSGEGLVRYVDRCVRWSPSRLQRFGKLSNDASRWLALSTLNRCGPDLALLFLTGGEEHIADTSSGELSGLDALFFLLDNPPPASSSTEANALYSYLVECVGGFLSSGKEALKGAILRYISFAWSTRYDTLRLALEGDDPVFAARLLEVLAAELSHCGGNSNVEVFRDVAATFLSGLSRRDKQPLLLSLMGRLLHEAEVFKAPEIPEQFQAPLVECLRSAIETDRLPGGMCDPERYLVNVIREFKIEVPRAGEEVEPPLLRGVKALSSREMYRPALALLSAQNSRQSVLLGADLLQTAIVRSQPCMSWQRPALSLVAEGGPNRSPYIFPIVSRLMSLLYARSTTVSIASALGADGQVARQSASSSGVVAAEWLRGFLKACTPLKLRELSDSVIEHALTVCLILLLRLSSTSCEDLLHTVLDGPLLYVFREVLGKSSTAKGLSYLSLALLSLILRLAPPNDRKIEESIEADWQPIQSALLASKSPLALSTLSLLVQRSAALARTFVEYNGLKQLLEEGHHPPEELLQIAAVVLMKLPYYTPAESLIQGWFSRLRASPDPADFLKSVWPDLCP</sequence>
<feature type="binding site" evidence="17">
    <location>
        <position position="725"/>
    </location>
    <ligand>
        <name>Ca(2+)</name>
        <dbReference type="ChEBI" id="CHEBI:29108"/>
    </ligand>
</feature>
<keyword evidence="9" id="KW-0378">Hydrolase</keyword>
<gene>
    <name evidence="23" type="ORF">FOZ60_004430</name>
</gene>
<dbReference type="GO" id="GO:0004334">
    <property type="term" value="F:fumarylacetoacetase activity"/>
    <property type="evidence" value="ECO:0007669"/>
    <property type="project" value="UniProtKB-EC"/>
</dbReference>
<evidence type="ECO:0000256" key="8">
    <source>
        <dbReference type="ARBA" id="ARBA00022723"/>
    </source>
</evidence>
<feature type="region of interest" description="Disordered" evidence="19">
    <location>
        <begin position="1773"/>
        <end position="1795"/>
    </location>
</feature>
<dbReference type="SUPFAM" id="SSF56529">
    <property type="entry name" value="FAH"/>
    <property type="match status" value="1"/>
</dbReference>
<dbReference type="InterPro" id="IPR036663">
    <property type="entry name" value="Fumarylacetoacetase_C_sf"/>
</dbReference>
<dbReference type="Pfam" id="PF09298">
    <property type="entry name" value="FAA_hydrolase_N"/>
    <property type="match status" value="1"/>
</dbReference>
<organism evidence="23 24">
    <name type="scientific">Perkinsus olseni</name>
    <name type="common">Perkinsus atlanticus</name>
    <dbReference type="NCBI Taxonomy" id="32597"/>
    <lineage>
        <taxon>Eukaryota</taxon>
        <taxon>Sar</taxon>
        <taxon>Alveolata</taxon>
        <taxon>Perkinsozoa</taxon>
        <taxon>Perkinsea</taxon>
        <taxon>Perkinsida</taxon>
        <taxon>Perkinsidae</taxon>
        <taxon>Perkinsus</taxon>
    </lineage>
</organism>
<evidence type="ECO:0000256" key="5">
    <source>
        <dbReference type="ARBA" id="ARBA00010211"/>
    </source>
</evidence>
<evidence type="ECO:0000256" key="10">
    <source>
        <dbReference type="ARBA" id="ARBA00022837"/>
    </source>
</evidence>
<feature type="compositionally biased region" description="Low complexity" evidence="19">
    <location>
        <begin position="7"/>
        <end position="21"/>
    </location>
</feature>
<dbReference type="InterPro" id="IPR016024">
    <property type="entry name" value="ARM-type_fold"/>
</dbReference>
<dbReference type="GO" id="GO:1902000">
    <property type="term" value="P:homogentisate catabolic process"/>
    <property type="evidence" value="ECO:0007669"/>
    <property type="project" value="TreeGrafter"/>
</dbReference>
<dbReference type="InterPro" id="IPR021715">
    <property type="entry name" value="Slu7_dom"/>
</dbReference>
<comment type="cofactor">
    <cofactor evidence="3 17">
        <name>Mg(2+)</name>
        <dbReference type="ChEBI" id="CHEBI:18420"/>
    </cofactor>
</comment>
<feature type="active site" description="Proton acceptor" evidence="15">
    <location>
        <position position="732"/>
    </location>
</feature>
<dbReference type="InterPro" id="IPR015377">
    <property type="entry name" value="Fumarylacetoacetase_N"/>
</dbReference>
<feature type="compositionally biased region" description="Basic and acidic residues" evidence="19">
    <location>
        <begin position="190"/>
        <end position="214"/>
    </location>
</feature>
<dbReference type="Gene3D" id="3.90.850.10">
    <property type="entry name" value="Fumarylacetoacetase-like, C-terminal domain"/>
    <property type="match status" value="1"/>
</dbReference>
<keyword evidence="8 17" id="KW-0479">Metal-binding</keyword>
<dbReference type="PANTHER" id="PTHR43069">
    <property type="entry name" value="FUMARYLACETOACETASE"/>
    <property type="match status" value="1"/>
</dbReference>
<feature type="region of interest" description="Disordered" evidence="19">
    <location>
        <begin position="1317"/>
        <end position="1356"/>
    </location>
</feature>
<dbReference type="CDD" id="cd21459">
    <property type="entry name" value="DLC-like_TCTEX1D2"/>
    <property type="match status" value="1"/>
</dbReference>
<dbReference type="Pfam" id="PF11708">
    <property type="entry name" value="Slu7"/>
    <property type="match status" value="1"/>
</dbReference>
<comment type="cofactor">
    <cofactor evidence="2 17">
        <name>Ca(2+)</name>
        <dbReference type="ChEBI" id="CHEBI:29108"/>
    </cofactor>
</comment>
<protein>
    <recommendedName>
        <fullName evidence="7">Fumarylacetoacetase</fullName>
        <ecNumber evidence="6">3.7.1.2</ecNumber>
    </recommendedName>
    <alternativeName>
        <fullName evidence="14">Fumarylacetoacetate hydrolase</fullName>
    </alternativeName>
</protein>
<reference evidence="23 24" key="1">
    <citation type="submission" date="2020-04" db="EMBL/GenBank/DDBJ databases">
        <title>Perkinsus olseni comparative genomics.</title>
        <authorList>
            <person name="Bogema D.R."/>
        </authorList>
    </citation>
    <scope>NUCLEOTIDE SEQUENCE [LARGE SCALE GENOMIC DNA]</scope>
    <source>
        <strain evidence="23">00978-12</strain>
    </source>
</reference>
<evidence type="ECO:0000256" key="15">
    <source>
        <dbReference type="PIRSR" id="PIRSR605959-1"/>
    </source>
</evidence>
<name>A0A7J6PN68_PEROL</name>
<dbReference type="GO" id="GO:0046872">
    <property type="term" value="F:metal ion binding"/>
    <property type="evidence" value="ECO:0007669"/>
    <property type="project" value="UniProtKB-KW"/>
</dbReference>
<evidence type="ECO:0000256" key="7">
    <source>
        <dbReference type="ARBA" id="ARBA00014741"/>
    </source>
</evidence>
<feature type="binding site" evidence="16">
    <location>
        <position position="844"/>
    </location>
    <ligand>
        <name>substrate</name>
    </ligand>
</feature>
<evidence type="ECO:0000256" key="4">
    <source>
        <dbReference type="ARBA" id="ARBA00004782"/>
    </source>
</evidence>
<accession>A0A7J6PN68</accession>
<proteinExistence type="inferred from homology"/>
<keyword evidence="13" id="KW-0585">Phenylalanine catabolism</keyword>
<feature type="binding site" evidence="17">
    <location>
        <position position="798"/>
    </location>
    <ligand>
        <name>Ca(2+)</name>
        <dbReference type="ChEBI" id="CHEBI:29108"/>
    </ligand>
</feature>
<dbReference type="SUPFAM" id="SSF48371">
    <property type="entry name" value="ARM repeat"/>
    <property type="match status" value="1"/>
</dbReference>
<comment type="caution">
    <text evidence="23">The sequence shown here is derived from an EMBL/GenBank/DDBJ whole genome shotgun (WGS) entry which is preliminary data.</text>
</comment>
<evidence type="ECO:0000256" key="6">
    <source>
        <dbReference type="ARBA" id="ARBA00012094"/>
    </source>
</evidence>
<evidence type="ECO:0000256" key="9">
    <source>
        <dbReference type="ARBA" id="ARBA00022801"/>
    </source>
</evidence>
<dbReference type="GO" id="GO:0006572">
    <property type="term" value="P:L-tyrosine catabolic process"/>
    <property type="evidence" value="ECO:0007669"/>
    <property type="project" value="UniProtKB-KW"/>
</dbReference>
<feature type="binding site" evidence="17">
    <location>
        <position position="857"/>
    </location>
    <ligand>
        <name>Mg(2+)</name>
        <dbReference type="ChEBI" id="CHEBI:18420"/>
    </ligand>
</feature>
<keyword evidence="11 17" id="KW-0460">Magnesium</keyword>
<feature type="binding site" evidence="16">
    <location>
        <position position="727"/>
    </location>
    <ligand>
        <name>substrate</name>
    </ligand>
</feature>
<feature type="compositionally biased region" description="Polar residues" evidence="19">
    <location>
        <begin position="1773"/>
        <end position="1784"/>
    </location>
</feature>
<dbReference type="NCBIfam" id="TIGR01266">
    <property type="entry name" value="fum_ac_acetase"/>
    <property type="match status" value="1"/>
</dbReference>
<dbReference type="InterPro" id="IPR038586">
    <property type="entry name" value="Tctex-1-like_sf"/>
</dbReference>
<dbReference type="UniPathway" id="UPA00139">
    <property type="reaction ID" value="UER00341"/>
</dbReference>
<dbReference type="Gene3D" id="3.30.1140.40">
    <property type="entry name" value="Tctex-1"/>
    <property type="match status" value="1"/>
</dbReference>
<evidence type="ECO:0000256" key="18">
    <source>
        <dbReference type="SAM" id="Coils"/>
    </source>
</evidence>
<dbReference type="Proteomes" id="UP000541610">
    <property type="component" value="Unassembled WGS sequence"/>
</dbReference>
<dbReference type="SUPFAM" id="SSF63433">
    <property type="entry name" value="Fumarylacetoacetate hydrolase, FAH, N-terminal domain"/>
    <property type="match status" value="1"/>
</dbReference>
<feature type="domain" description="Pre-mRNA-splicing factor SLU7" evidence="22">
    <location>
        <begin position="154"/>
        <end position="450"/>
    </location>
</feature>
<dbReference type="Pfam" id="PF03645">
    <property type="entry name" value="Tctex-1"/>
    <property type="match status" value="1"/>
</dbReference>
<dbReference type="OrthoDB" id="9971669at2759"/>
<evidence type="ECO:0000256" key="3">
    <source>
        <dbReference type="ARBA" id="ARBA00001946"/>
    </source>
</evidence>
<evidence type="ECO:0000256" key="13">
    <source>
        <dbReference type="ARBA" id="ARBA00023232"/>
    </source>
</evidence>
<evidence type="ECO:0000313" key="24">
    <source>
        <dbReference type="Proteomes" id="UP000541610"/>
    </source>
</evidence>
<keyword evidence="18" id="KW-0175">Coiled coil</keyword>
<evidence type="ECO:0000313" key="23">
    <source>
        <dbReference type="EMBL" id="KAF4697558.1"/>
    </source>
</evidence>
<evidence type="ECO:0000256" key="17">
    <source>
        <dbReference type="PIRSR" id="PIRSR605959-3"/>
    </source>
</evidence>
<feature type="binding site" evidence="17">
    <location>
        <position position="853"/>
    </location>
    <ligand>
        <name>Mg(2+)</name>
        <dbReference type="ChEBI" id="CHEBI:18420"/>
    </ligand>
</feature>
<evidence type="ECO:0000259" key="20">
    <source>
        <dbReference type="Pfam" id="PF01557"/>
    </source>
</evidence>
<feature type="region of interest" description="Disordered" evidence="19">
    <location>
        <begin position="1"/>
        <end position="55"/>
    </location>
</feature>
<comment type="catalytic activity">
    <reaction evidence="1">
        <text>4-fumarylacetoacetate + H2O = acetoacetate + fumarate + H(+)</text>
        <dbReference type="Rhea" id="RHEA:10244"/>
        <dbReference type="ChEBI" id="CHEBI:13705"/>
        <dbReference type="ChEBI" id="CHEBI:15377"/>
        <dbReference type="ChEBI" id="CHEBI:15378"/>
        <dbReference type="ChEBI" id="CHEBI:18034"/>
        <dbReference type="ChEBI" id="CHEBI:29806"/>
        <dbReference type="EC" id="3.7.1.2"/>
    </reaction>
</comment>
<feature type="binding site" evidence="16">
    <location>
        <position position="840"/>
    </location>
    <ligand>
        <name>substrate</name>
    </ligand>
</feature>
<evidence type="ECO:0000256" key="19">
    <source>
        <dbReference type="SAM" id="MobiDB-lite"/>
    </source>
</evidence>
<dbReference type="EC" id="3.7.1.2" evidence="6"/>
<feature type="binding site" evidence="17">
    <location>
        <position position="833"/>
    </location>
    <ligand>
        <name>Mg(2+)</name>
        <dbReference type="ChEBI" id="CHEBI:18420"/>
    </ligand>
</feature>
<dbReference type="Pfam" id="PF01557">
    <property type="entry name" value="FAA_hydrolase"/>
    <property type="match status" value="1"/>
</dbReference>
<dbReference type="GO" id="GO:0006559">
    <property type="term" value="P:L-phenylalanine catabolic process"/>
    <property type="evidence" value="ECO:0007669"/>
    <property type="project" value="UniProtKB-UniPathway"/>
</dbReference>
<feature type="compositionally biased region" description="Basic and acidic residues" evidence="19">
    <location>
        <begin position="24"/>
        <end position="37"/>
    </location>
</feature>
<feature type="binding site" evidence="16">
    <location>
        <position position="741"/>
    </location>
    <ligand>
        <name>substrate</name>
    </ligand>
</feature>
<dbReference type="InterPro" id="IPR005334">
    <property type="entry name" value="Tctex-1-like"/>
</dbReference>
<feature type="binding site" evidence="17">
    <location>
        <position position="833"/>
    </location>
    <ligand>
        <name>Ca(2+)</name>
        <dbReference type="ChEBI" id="CHEBI:29108"/>
    </ligand>
</feature>
<evidence type="ECO:0000256" key="12">
    <source>
        <dbReference type="ARBA" id="ARBA00022878"/>
    </source>
</evidence>
<evidence type="ECO:0000256" key="2">
    <source>
        <dbReference type="ARBA" id="ARBA00001913"/>
    </source>
</evidence>
<keyword evidence="12" id="KW-0828">Tyrosine catabolism</keyword>
<feature type="domain" description="Fumarylacetoacetase-like C-terminal" evidence="20">
    <location>
        <begin position="724"/>
        <end position="990"/>
    </location>
</feature>
<dbReference type="EMBL" id="JABANP010000002">
    <property type="protein sequence ID" value="KAF4697558.1"/>
    <property type="molecule type" value="Genomic_DNA"/>
</dbReference>
<evidence type="ECO:0000256" key="1">
    <source>
        <dbReference type="ARBA" id="ARBA00000353"/>
    </source>
</evidence>
<comment type="pathway">
    <text evidence="4">Amino-acid degradation; L-phenylalanine degradation; acetoacetate and fumarate from L-phenylalanine: step 6/6.</text>
</comment>
<evidence type="ECO:0000259" key="21">
    <source>
        <dbReference type="Pfam" id="PF09298"/>
    </source>
</evidence>
<dbReference type="FunFam" id="3.90.850.10:FF:000004">
    <property type="entry name" value="Fumarylacetoacetase"/>
    <property type="match status" value="1"/>
</dbReference>
<dbReference type="InterPro" id="IPR005959">
    <property type="entry name" value="Fumarylacetoacetase"/>
</dbReference>
<evidence type="ECO:0000256" key="11">
    <source>
        <dbReference type="ARBA" id="ARBA00022842"/>
    </source>
</evidence>
<evidence type="ECO:0000256" key="14">
    <source>
        <dbReference type="ARBA" id="ARBA00031740"/>
    </source>
</evidence>
<dbReference type="PANTHER" id="PTHR43069:SF2">
    <property type="entry name" value="FUMARYLACETOACETASE"/>
    <property type="match status" value="1"/>
</dbReference>
<feature type="region of interest" description="Disordered" evidence="19">
    <location>
        <begin position="190"/>
        <end position="259"/>
    </location>
</feature>
<comment type="similarity">
    <text evidence="5">Belongs to the FAH family.</text>
</comment>
<feature type="compositionally biased region" description="Acidic residues" evidence="19">
    <location>
        <begin position="225"/>
        <end position="254"/>
    </location>
</feature>
<keyword evidence="10 17" id="KW-0106">Calcium</keyword>
<feature type="binding site" evidence="17">
    <location>
        <position position="800"/>
    </location>
    <ligand>
        <name>Ca(2+)</name>
        <dbReference type="ChEBI" id="CHEBI:29108"/>
    </ligand>
</feature>
<dbReference type="InterPro" id="IPR036462">
    <property type="entry name" value="Fumarylacetoacetase_N_sf"/>
</dbReference>
<evidence type="ECO:0000259" key="22">
    <source>
        <dbReference type="Pfam" id="PF11708"/>
    </source>
</evidence>
<feature type="coiled-coil region" evidence="18">
    <location>
        <begin position="1222"/>
        <end position="1263"/>
    </location>
</feature>